<dbReference type="EMBL" id="LR796178">
    <property type="protein sequence ID" value="CAB4124154.1"/>
    <property type="molecule type" value="Genomic_DNA"/>
</dbReference>
<reference evidence="1" key="1">
    <citation type="submission" date="2020-04" db="EMBL/GenBank/DDBJ databases">
        <authorList>
            <person name="Chiriac C."/>
            <person name="Salcher M."/>
            <person name="Ghai R."/>
            <person name="Kavagutti S V."/>
        </authorList>
    </citation>
    <scope>NUCLEOTIDE SEQUENCE</scope>
</reference>
<accession>A0A6J5KP69</accession>
<organism evidence="1">
    <name type="scientific">uncultured Caudovirales phage</name>
    <dbReference type="NCBI Taxonomy" id="2100421"/>
    <lineage>
        <taxon>Viruses</taxon>
        <taxon>Duplodnaviria</taxon>
        <taxon>Heunggongvirae</taxon>
        <taxon>Uroviricota</taxon>
        <taxon>Caudoviricetes</taxon>
        <taxon>Peduoviridae</taxon>
        <taxon>Maltschvirus</taxon>
        <taxon>Maltschvirus maltsch</taxon>
    </lineage>
</organism>
<gene>
    <name evidence="1" type="ORF">UFOVP49_34</name>
</gene>
<name>A0A6J5KP69_9CAUD</name>
<evidence type="ECO:0000313" key="1">
    <source>
        <dbReference type="EMBL" id="CAB4124154.1"/>
    </source>
</evidence>
<proteinExistence type="predicted"/>
<protein>
    <submittedName>
        <fullName evidence="1">Uncharacterized protein</fullName>
    </submittedName>
</protein>
<sequence>MNIFFLDQNPRLAAEMHCDKHVVKMILESAQLLSTAHRVLDGQMTMGKSKSGRNAKRWVLNDSRETILYQASHINHPSACWVRSNIDHYRWVYDLMFSLIGEYKYRYSDRQHKCETLLMPLLDSPINIPIIDWADLPLAMPDDVKVEGNPVESYRQYYINRKKDIARWTRRPQPDWWI</sequence>